<evidence type="ECO:0000256" key="2">
    <source>
        <dbReference type="ARBA" id="ARBA00022989"/>
    </source>
</evidence>
<reference evidence="6" key="1">
    <citation type="submission" date="2022-11" db="UniProtKB">
        <authorList>
            <consortium name="WormBaseParasite"/>
        </authorList>
    </citation>
    <scope>IDENTIFICATION</scope>
</reference>
<dbReference type="GO" id="GO:0015293">
    <property type="term" value="F:symporter activity"/>
    <property type="evidence" value="ECO:0007669"/>
    <property type="project" value="InterPro"/>
</dbReference>
<organism evidence="5 6">
    <name type="scientific">Romanomermis culicivorax</name>
    <name type="common">Nematode worm</name>
    <dbReference type="NCBI Taxonomy" id="13658"/>
    <lineage>
        <taxon>Eukaryota</taxon>
        <taxon>Metazoa</taxon>
        <taxon>Ecdysozoa</taxon>
        <taxon>Nematoda</taxon>
        <taxon>Enoplea</taxon>
        <taxon>Dorylaimia</taxon>
        <taxon>Mermithida</taxon>
        <taxon>Mermithoidea</taxon>
        <taxon>Mermithidae</taxon>
        <taxon>Romanomermis</taxon>
    </lineage>
</organism>
<dbReference type="InterPro" id="IPR036458">
    <property type="entry name" value="Na:dicarbo_symporter_sf"/>
</dbReference>
<name>A0A915KEH7_ROMCU</name>
<evidence type="ECO:0000313" key="6">
    <source>
        <dbReference type="WBParaSite" id="nRc.2.0.1.t36790-RA"/>
    </source>
</evidence>
<dbReference type="GO" id="GO:0016020">
    <property type="term" value="C:membrane"/>
    <property type="evidence" value="ECO:0007669"/>
    <property type="project" value="InterPro"/>
</dbReference>
<evidence type="ECO:0000313" key="5">
    <source>
        <dbReference type="Proteomes" id="UP000887565"/>
    </source>
</evidence>
<dbReference type="Proteomes" id="UP000887565">
    <property type="component" value="Unplaced"/>
</dbReference>
<feature type="transmembrane region" description="Helical" evidence="4">
    <location>
        <begin position="21"/>
        <end position="40"/>
    </location>
</feature>
<dbReference type="WBParaSite" id="nRc.2.0.1.t36790-RA">
    <property type="protein sequence ID" value="nRc.2.0.1.t36790-RA"/>
    <property type="gene ID" value="nRc.2.0.1.g36790"/>
</dbReference>
<evidence type="ECO:0000256" key="1">
    <source>
        <dbReference type="ARBA" id="ARBA00022692"/>
    </source>
</evidence>
<keyword evidence="2 4" id="KW-1133">Transmembrane helix</keyword>
<dbReference type="Gene3D" id="1.10.3860.10">
    <property type="entry name" value="Sodium:dicarboxylate symporter"/>
    <property type="match status" value="1"/>
</dbReference>
<keyword evidence="3 4" id="KW-0472">Membrane</keyword>
<proteinExistence type="predicted"/>
<evidence type="ECO:0000256" key="4">
    <source>
        <dbReference type="SAM" id="Phobius"/>
    </source>
</evidence>
<evidence type="ECO:0000256" key="3">
    <source>
        <dbReference type="ARBA" id="ARBA00023136"/>
    </source>
</evidence>
<keyword evidence="1 4" id="KW-0812">Transmembrane</keyword>
<keyword evidence="5" id="KW-1185">Reference proteome</keyword>
<sequence>MTADMKKLVVEEIEFKKRETLNLNGLVAFSLLLGGVLSTLRNQVKPLVEFSLCMEKVVIKMVRLFIWYIA</sequence>
<accession>A0A915KEH7</accession>
<protein>
    <submittedName>
        <fullName evidence="6">Uncharacterized protein</fullName>
    </submittedName>
</protein>
<dbReference type="AlphaFoldDB" id="A0A915KEH7"/>